<name>A0A9R1WHX9_LACSA</name>
<reference evidence="1 2" key="1">
    <citation type="journal article" date="2017" name="Nat. Commun.">
        <title>Genome assembly with in vitro proximity ligation data and whole-genome triplication in lettuce.</title>
        <authorList>
            <person name="Reyes-Chin-Wo S."/>
            <person name="Wang Z."/>
            <person name="Yang X."/>
            <person name="Kozik A."/>
            <person name="Arikit S."/>
            <person name="Song C."/>
            <person name="Xia L."/>
            <person name="Froenicke L."/>
            <person name="Lavelle D.O."/>
            <person name="Truco M.J."/>
            <person name="Xia R."/>
            <person name="Zhu S."/>
            <person name="Xu C."/>
            <person name="Xu H."/>
            <person name="Xu X."/>
            <person name="Cox K."/>
            <person name="Korf I."/>
            <person name="Meyers B.C."/>
            <person name="Michelmore R.W."/>
        </authorList>
    </citation>
    <scope>NUCLEOTIDE SEQUENCE [LARGE SCALE GENOMIC DNA]</scope>
    <source>
        <strain evidence="2">cv. Salinas</strain>
        <tissue evidence="1">Seedlings</tissue>
    </source>
</reference>
<evidence type="ECO:0008006" key="3">
    <source>
        <dbReference type="Google" id="ProtNLM"/>
    </source>
</evidence>
<proteinExistence type="predicted"/>
<keyword evidence="2" id="KW-1185">Reference proteome</keyword>
<gene>
    <name evidence="1" type="ORF">LSAT_V11C200066990</name>
</gene>
<organism evidence="1 2">
    <name type="scientific">Lactuca sativa</name>
    <name type="common">Garden lettuce</name>
    <dbReference type="NCBI Taxonomy" id="4236"/>
    <lineage>
        <taxon>Eukaryota</taxon>
        <taxon>Viridiplantae</taxon>
        <taxon>Streptophyta</taxon>
        <taxon>Embryophyta</taxon>
        <taxon>Tracheophyta</taxon>
        <taxon>Spermatophyta</taxon>
        <taxon>Magnoliopsida</taxon>
        <taxon>eudicotyledons</taxon>
        <taxon>Gunneridae</taxon>
        <taxon>Pentapetalae</taxon>
        <taxon>asterids</taxon>
        <taxon>campanulids</taxon>
        <taxon>Asterales</taxon>
        <taxon>Asteraceae</taxon>
        <taxon>Cichorioideae</taxon>
        <taxon>Cichorieae</taxon>
        <taxon>Lactucinae</taxon>
        <taxon>Lactuca</taxon>
    </lineage>
</organism>
<protein>
    <recommendedName>
        <fullName evidence="3">Reverse transcriptase domain-containing protein</fullName>
    </recommendedName>
</protein>
<dbReference type="AlphaFoldDB" id="A0A9R1WHX9"/>
<dbReference type="Proteomes" id="UP000235145">
    <property type="component" value="Unassembled WGS sequence"/>
</dbReference>
<dbReference type="EMBL" id="NBSK02000002">
    <property type="protein sequence ID" value="KAJ0223092.1"/>
    <property type="molecule type" value="Genomic_DNA"/>
</dbReference>
<evidence type="ECO:0000313" key="2">
    <source>
        <dbReference type="Proteomes" id="UP000235145"/>
    </source>
</evidence>
<sequence length="97" mass="11314">MLTREKGIFDGVQLPNNGSMISHLFYPDDALFIGEWLKRNIRNLARIRQCFHASFRHKLNFHKSKVFGIGATSLERTIWAHILGCEPAYLPFKYLCF</sequence>
<comment type="caution">
    <text evidence="1">The sequence shown here is derived from an EMBL/GenBank/DDBJ whole genome shotgun (WGS) entry which is preliminary data.</text>
</comment>
<accession>A0A9R1WHX9</accession>
<evidence type="ECO:0000313" key="1">
    <source>
        <dbReference type="EMBL" id="KAJ0223092.1"/>
    </source>
</evidence>